<sequence>MSISQTAIWFTTKRSPCIQGITKLATRLTFRTRNYSTTLCSPPLYPTLPHSANYSSLDFSKAYPLIDDAMQRERKLLTSVLQLPGEPVVGTGHQLSDKLKPQLEMSVAPRSYGFEMRSGWAEQSSALVQAPFTRSPTNVSHGSAPTRLVSGDGQAPWRRQSKVSNPPRAQLWNTWFVYLYTSLISSLYKCITNQNETVMTSIDPLSLPYFADNCHSNAGTRIARIPKIACA</sequence>
<feature type="region of interest" description="Disordered" evidence="1">
    <location>
        <begin position="134"/>
        <end position="162"/>
    </location>
</feature>
<accession>A0A3N4I7K7</accession>
<name>A0A3N4I7K7_ASCIM</name>
<reference evidence="2 3" key="1">
    <citation type="journal article" date="2018" name="Nat. Ecol. Evol.">
        <title>Pezizomycetes genomes reveal the molecular basis of ectomycorrhizal truffle lifestyle.</title>
        <authorList>
            <person name="Murat C."/>
            <person name="Payen T."/>
            <person name="Noel B."/>
            <person name="Kuo A."/>
            <person name="Morin E."/>
            <person name="Chen J."/>
            <person name="Kohler A."/>
            <person name="Krizsan K."/>
            <person name="Balestrini R."/>
            <person name="Da Silva C."/>
            <person name="Montanini B."/>
            <person name="Hainaut M."/>
            <person name="Levati E."/>
            <person name="Barry K.W."/>
            <person name="Belfiori B."/>
            <person name="Cichocki N."/>
            <person name="Clum A."/>
            <person name="Dockter R.B."/>
            <person name="Fauchery L."/>
            <person name="Guy J."/>
            <person name="Iotti M."/>
            <person name="Le Tacon F."/>
            <person name="Lindquist E.A."/>
            <person name="Lipzen A."/>
            <person name="Malagnac F."/>
            <person name="Mello A."/>
            <person name="Molinier V."/>
            <person name="Miyauchi S."/>
            <person name="Poulain J."/>
            <person name="Riccioni C."/>
            <person name="Rubini A."/>
            <person name="Sitrit Y."/>
            <person name="Splivallo R."/>
            <person name="Traeger S."/>
            <person name="Wang M."/>
            <person name="Zifcakova L."/>
            <person name="Wipf D."/>
            <person name="Zambonelli A."/>
            <person name="Paolocci F."/>
            <person name="Nowrousian M."/>
            <person name="Ottonello S."/>
            <person name="Baldrian P."/>
            <person name="Spatafora J.W."/>
            <person name="Henrissat B."/>
            <person name="Nagy L.G."/>
            <person name="Aury J.M."/>
            <person name="Wincker P."/>
            <person name="Grigoriev I.V."/>
            <person name="Bonfante P."/>
            <person name="Martin F.M."/>
        </authorList>
    </citation>
    <scope>NUCLEOTIDE SEQUENCE [LARGE SCALE GENOMIC DNA]</scope>
    <source>
        <strain evidence="2 3">RN42</strain>
    </source>
</reference>
<evidence type="ECO:0000256" key="1">
    <source>
        <dbReference type="SAM" id="MobiDB-lite"/>
    </source>
</evidence>
<dbReference type="EMBL" id="ML119674">
    <property type="protein sequence ID" value="RPA82052.1"/>
    <property type="molecule type" value="Genomic_DNA"/>
</dbReference>
<feature type="compositionally biased region" description="Polar residues" evidence="1">
    <location>
        <begin position="134"/>
        <end position="143"/>
    </location>
</feature>
<evidence type="ECO:0000313" key="3">
    <source>
        <dbReference type="Proteomes" id="UP000275078"/>
    </source>
</evidence>
<protein>
    <submittedName>
        <fullName evidence="2">Uncharacterized protein</fullName>
    </submittedName>
</protein>
<gene>
    <name evidence="2" type="ORF">BJ508DRAFT_100413</name>
</gene>
<dbReference type="Proteomes" id="UP000275078">
    <property type="component" value="Unassembled WGS sequence"/>
</dbReference>
<organism evidence="2 3">
    <name type="scientific">Ascobolus immersus RN42</name>
    <dbReference type="NCBI Taxonomy" id="1160509"/>
    <lineage>
        <taxon>Eukaryota</taxon>
        <taxon>Fungi</taxon>
        <taxon>Dikarya</taxon>
        <taxon>Ascomycota</taxon>
        <taxon>Pezizomycotina</taxon>
        <taxon>Pezizomycetes</taxon>
        <taxon>Pezizales</taxon>
        <taxon>Ascobolaceae</taxon>
        <taxon>Ascobolus</taxon>
    </lineage>
</organism>
<dbReference type="AlphaFoldDB" id="A0A3N4I7K7"/>
<evidence type="ECO:0000313" key="2">
    <source>
        <dbReference type="EMBL" id="RPA82052.1"/>
    </source>
</evidence>
<keyword evidence="3" id="KW-1185">Reference proteome</keyword>
<proteinExistence type="predicted"/>